<comment type="caution">
    <text evidence="7">The sequence shown here is derived from an EMBL/GenBank/DDBJ whole genome shotgun (WGS) entry which is preliminary data.</text>
</comment>
<dbReference type="Pfam" id="PF03466">
    <property type="entry name" value="LysR_substrate"/>
    <property type="match status" value="1"/>
</dbReference>
<evidence type="ECO:0000313" key="7">
    <source>
        <dbReference type="EMBL" id="MDT0263598.1"/>
    </source>
</evidence>
<evidence type="ECO:0000256" key="5">
    <source>
        <dbReference type="SAM" id="MobiDB-lite"/>
    </source>
</evidence>
<accession>A0ABU2JF27</accession>
<evidence type="ECO:0000256" key="4">
    <source>
        <dbReference type="ARBA" id="ARBA00023163"/>
    </source>
</evidence>
<protein>
    <submittedName>
        <fullName evidence="7">LysR family transcriptional regulator</fullName>
    </submittedName>
</protein>
<dbReference type="InterPro" id="IPR036390">
    <property type="entry name" value="WH_DNA-bd_sf"/>
</dbReference>
<dbReference type="PROSITE" id="PS50931">
    <property type="entry name" value="HTH_LYSR"/>
    <property type="match status" value="1"/>
</dbReference>
<proteinExistence type="inferred from homology"/>
<dbReference type="Gene3D" id="1.10.10.10">
    <property type="entry name" value="Winged helix-like DNA-binding domain superfamily/Winged helix DNA-binding domain"/>
    <property type="match status" value="1"/>
</dbReference>
<feature type="domain" description="HTH lysR-type" evidence="6">
    <location>
        <begin position="14"/>
        <end position="71"/>
    </location>
</feature>
<sequence length="340" mass="36949">MTVGEGMGQANKDVSLRDLRVFVAVAEHLHFTRAAEALYLSQPALSKQVRALERWLGVELFARNRRQVRLTPTGEALMPGAQATLAAWATAQDALAAVQAQEGVVLHVGISLGVERGLLPRIHHHLVRDAPDVTLRLRRVSWSDPSSGLARDAEPGVDAAFVWLPLPHAVRYRWVSVASEIRWLVMPAQHRLATRPQVAFTEVMDEPFLALPSSAGPARDFWLGADARGDRPARVSGYASSTEELIEALIAGVGICLIAEGNLEAFRREDIATVRVTGLPPSTLVLAWRRGDDRPILRQLVAATTKAVNQPTVGRPMTQSDVNVGLRPQPPPSADSRSGT</sequence>
<evidence type="ECO:0000313" key="8">
    <source>
        <dbReference type="Proteomes" id="UP001183176"/>
    </source>
</evidence>
<feature type="region of interest" description="Disordered" evidence="5">
    <location>
        <begin position="309"/>
        <end position="340"/>
    </location>
</feature>
<dbReference type="SUPFAM" id="SSF46785">
    <property type="entry name" value="Winged helix' DNA-binding domain"/>
    <property type="match status" value="1"/>
</dbReference>
<dbReference type="Proteomes" id="UP001183176">
    <property type="component" value="Unassembled WGS sequence"/>
</dbReference>
<feature type="compositionally biased region" description="Polar residues" evidence="5">
    <location>
        <begin position="309"/>
        <end position="322"/>
    </location>
</feature>
<gene>
    <name evidence="7" type="ORF">RM423_19655</name>
</gene>
<keyword evidence="8" id="KW-1185">Reference proteome</keyword>
<dbReference type="RefSeq" id="WP_311424744.1">
    <property type="nucleotide sequence ID" value="NZ_JAVREH010000044.1"/>
</dbReference>
<dbReference type="InterPro" id="IPR036388">
    <property type="entry name" value="WH-like_DNA-bd_sf"/>
</dbReference>
<dbReference type="PRINTS" id="PR00039">
    <property type="entry name" value="HTHLYSR"/>
</dbReference>
<keyword evidence="2" id="KW-0805">Transcription regulation</keyword>
<evidence type="ECO:0000256" key="1">
    <source>
        <dbReference type="ARBA" id="ARBA00009437"/>
    </source>
</evidence>
<dbReference type="PANTHER" id="PTHR30346">
    <property type="entry name" value="TRANSCRIPTIONAL DUAL REGULATOR HCAR-RELATED"/>
    <property type="match status" value="1"/>
</dbReference>
<keyword evidence="4" id="KW-0804">Transcription</keyword>
<name>A0ABU2JF27_9ACTN</name>
<evidence type="ECO:0000259" key="6">
    <source>
        <dbReference type="PROSITE" id="PS50931"/>
    </source>
</evidence>
<organism evidence="7 8">
    <name type="scientific">Jatrophihabitans lederbergiae</name>
    <dbReference type="NCBI Taxonomy" id="3075547"/>
    <lineage>
        <taxon>Bacteria</taxon>
        <taxon>Bacillati</taxon>
        <taxon>Actinomycetota</taxon>
        <taxon>Actinomycetes</taxon>
        <taxon>Jatrophihabitantales</taxon>
        <taxon>Jatrophihabitantaceae</taxon>
        <taxon>Jatrophihabitans</taxon>
    </lineage>
</organism>
<keyword evidence="3" id="KW-0238">DNA-binding</keyword>
<dbReference type="CDD" id="cd08414">
    <property type="entry name" value="PBP2_LTTR_aromatics_like"/>
    <property type="match status" value="1"/>
</dbReference>
<dbReference type="InterPro" id="IPR005119">
    <property type="entry name" value="LysR_subst-bd"/>
</dbReference>
<dbReference type="Gene3D" id="3.40.190.10">
    <property type="entry name" value="Periplasmic binding protein-like II"/>
    <property type="match status" value="2"/>
</dbReference>
<dbReference type="InterPro" id="IPR000847">
    <property type="entry name" value="LysR_HTH_N"/>
</dbReference>
<comment type="similarity">
    <text evidence="1">Belongs to the LysR transcriptional regulatory family.</text>
</comment>
<evidence type="ECO:0000256" key="2">
    <source>
        <dbReference type="ARBA" id="ARBA00023015"/>
    </source>
</evidence>
<dbReference type="SUPFAM" id="SSF53850">
    <property type="entry name" value="Periplasmic binding protein-like II"/>
    <property type="match status" value="1"/>
</dbReference>
<dbReference type="PANTHER" id="PTHR30346:SF0">
    <property type="entry name" value="HCA OPERON TRANSCRIPTIONAL ACTIVATOR HCAR"/>
    <property type="match status" value="1"/>
</dbReference>
<dbReference type="EMBL" id="JAVREH010000044">
    <property type="protein sequence ID" value="MDT0263598.1"/>
    <property type="molecule type" value="Genomic_DNA"/>
</dbReference>
<evidence type="ECO:0000256" key="3">
    <source>
        <dbReference type="ARBA" id="ARBA00023125"/>
    </source>
</evidence>
<reference evidence="8" key="1">
    <citation type="submission" date="2023-07" db="EMBL/GenBank/DDBJ databases">
        <title>30 novel species of actinomycetes from the DSMZ collection.</title>
        <authorList>
            <person name="Nouioui I."/>
        </authorList>
    </citation>
    <scope>NUCLEOTIDE SEQUENCE [LARGE SCALE GENOMIC DNA]</scope>
    <source>
        <strain evidence="8">DSM 44399</strain>
    </source>
</reference>
<dbReference type="Pfam" id="PF00126">
    <property type="entry name" value="HTH_1"/>
    <property type="match status" value="1"/>
</dbReference>